<dbReference type="PROSITE" id="PS00455">
    <property type="entry name" value="AMP_BINDING"/>
    <property type="match status" value="1"/>
</dbReference>
<accession>A0A1B3ZEL1</accession>
<evidence type="ECO:0000313" key="6">
    <source>
        <dbReference type="EMBL" id="AOH85854.1"/>
    </source>
</evidence>
<dbReference type="Gene3D" id="3.40.50.12780">
    <property type="entry name" value="N-terminal domain of ligase-like"/>
    <property type="match status" value="1"/>
</dbReference>
<dbReference type="InterPro" id="IPR000873">
    <property type="entry name" value="AMP-dep_synth/lig_dom"/>
</dbReference>
<feature type="domain" description="AMP-binding enzyme C-terminal" evidence="5">
    <location>
        <begin position="454"/>
        <end position="529"/>
    </location>
</feature>
<dbReference type="InterPro" id="IPR020845">
    <property type="entry name" value="AMP-binding_CS"/>
</dbReference>
<comment type="similarity">
    <text evidence="1">Belongs to the ATP-dependent AMP-binding enzyme family.</text>
</comment>
<sequence>MVAKDVAYQPQVSGVQQPIPPTGEQSYPPVRDVTLGELLREAARESGDRVALVNGVADRALRRRWTYAELLREAETVAYALLRRFQPGDRIAVCSANCPEWVILEFGAALAGMIMVPANPAYREAELAAILQDCEATALFHIDTWRSSAVGAIAASIRDTLMPDLALISFSDWDTFLASGAEPVPLPNVKPRDPVIIQFTSGTTGRPKGAMLHHGLIHPPANVAVCCGFKRFGVWLNAMPMYHIGGAVVSLMATISVLGTFVQMREWDPGLALELIEAEGCNGMLLVPTMIVAMLDHPTFADHDLSTVDFILAGAAPVPPALSERLTERIGCRTMICFGQTEAGGPISNTATGDGPHELANTLGRPLPGMQLEIRDPATNATLPPGEMGEMCIKSPQIMLGYYGREDETRSAMTPDGWLRLGDLGMLDERGYVSITGRLKDMIIRGGINIYPREVEDVLFEHPSVAQAAVIGLPDDKWGEIVLAVAQSIDGSPLRFEDLHQHCRDRLAGFKVPALWAQTDIFPMNPTGKIQKFVLNDWTREGRLVPVSVR</sequence>
<dbReference type="AlphaFoldDB" id="A0A1B3ZEL1"/>
<dbReference type="KEGG" id="span:AWL63_19745"/>
<evidence type="ECO:0008006" key="8">
    <source>
        <dbReference type="Google" id="ProtNLM"/>
    </source>
</evidence>
<dbReference type="SUPFAM" id="SSF56801">
    <property type="entry name" value="Acetyl-CoA synthetase-like"/>
    <property type="match status" value="1"/>
</dbReference>
<dbReference type="OrthoDB" id="9803968at2"/>
<feature type="domain" description="AMP-dependent synthetase/ligase" evidence="4">
    <location>
        <begin position="40"/>
        <end position="403"/>
    </location>
</feature>
<name>A0A1B3ZEL1_9SPHN</name>
<dbReference type="STRING" id="1560345.AWL63_19745"/>
<dbReference type="InterPro" id="IPR045851">
    <property type="entry name" value="AMP-bd_C_sf"/>
</dbReference>
<evidence type="ECO:0000256" key="3">
    <source>
        <dbReference type="SAM" id="MobiDB-lite"/>
    </source>
</evidence>
<dbReference type="GO" id="GO:0031956">
    <property type="term" value="F:medium-chain fatty acid-CoA ligase activity"/>
    <property type="evidence" value="ECO:0007669"/>
    <property type="project" value="TreeGrafter"/>
</dbReference>
<evidence type="ECO:0000313" key="7">
    <source>
        <dbReference type="Proteomes" id="UP000094256"/>
    </source>
</evidence>
<protein>
    <recommendedName>
        <fullName evidence="8">AMP-dependent synthetase</fullName>
    </recommendedName>
</protein>
<dbReference type="EMBL" id="CP014168">
    <property type="protein sequence ID" value="AOH85854.1"/>
    <property type="molecule type" value="Genomic_DNA"/>
</dbReference>
<dbReference type="InterPro" id="IPR042099">
    <property type="entry name" value="ANL_N_sf"/>
</dbReference>
<gene>
    <name evidence="6" type="ORF">AWL63_19745</name>
</gene>
<dbReference type="Proteomes" id="UP000094256">
    <property type="component" value="Chromosome"/>
</dbReference>
<dbReference type="GO" id="GO:0006631">
    <property type="term" value="P:fatty acid metabolic process"/>
    <property type="evidence" value="ECO:0007669"/>
    <property type="project" value="TreeGrafter"/>
</dbReference>
<dbReference type="InterPro" id="IPR025110">
    <property type="entry name" value="AMP-bd_C"/>
</dbReference>
<keyword evidence="2" id="KW-0436">Ligase</keyword>
<dbReference type="Pfam" id="PF00501">
    <property type="entry name" value="AMP-binding"/>
    <property type="match status" value="1"/>
</dbReference>
<evidence type="ECO:0000256" key="1">
    <source>
        <dbReference type="ARBA" id="ARBA00006432"/>
    </source>
</evidence>
<organism evidence="6 7">
    <name type="scientific">Sphingomonas panacis</name>
    <dbReference type="NCBI Taxonomy" id="1560345"/>
    <lineage>
        <taxon>Bacteria</taxon>
        <taxon>Pseudomonadati</taxon>
        <taxon>Pseudomonadota</taxon>
        <taxon>Alphaproteobacteria</taxon>
        <taxon>Sphingomonadales</taxon>
        <taxon>Sphingomonadaceae</taxon>
        <taxon>Sphingomonas</taxon>
    </lineage>
</organism>
<dbReference type="Gene3D" id="3.30.300.30">
    <property type="match status" value="1"/>
</dbReference>
<evidence type="ECO:0000259" key="5">
    <source>
        <dbReference type="Pfam" id="PF13193"/>
    </source>
</evidence>
<dbReference type="PANTHER" id="PTHR43201">
    <property type="entry name" value="ACYL-COA SYNTHETASE"/>
    <property type="match status" value="1"/>
</dbReference>
<dbReference type="Pfam" id="PF13193">
    <property type="entry name" value="AMP-binding_C"/>
    <property type="match status" value="1"/>
</dbReference>
<evidence type="ECO:0000259" key="4">
    <source>
        <dbReference type="Pfam" id="PF00501"/>
    </source>
</evidence>
<reference evidence="6 7" key="1">
    <citation type="submission" date="2016-01" db="EMBL/GenBank/DDBJ databases">
        <title>Complete genome and mega plasmid sequence of Sphingomonas panacis DCY99 elicits systemic resistance in rice to Xanthomonas oryzae.</title>
        <authorList>
            <person name="Kim Y.J."/>
            <person name="Yang D.C."/>
            <person name="Sing P."/>
        </authorList>
    </citation>
    <scope>NUCLEOTIDE SEQUENCE [LARGE SCALE GENOMIC DNA]</scope>
    <source>
        <strain evidence="6 7">DCY99</strain>
    </source>
</reference>
<feature type="region of interest" description="Disordered" evidence="3">
    <location>
        <begin position="1"/>
        <end position="27"/>
    </location>
</feature>
<proteinExistence type="inferred from homology"/>
<evidence type="ECO:0000256" key="2">
    <source>
        <dbReference type="ARBA" id="ARBA00022598"/>
    </source>
</evidence>
<dbReference type="PANTHER" id="PTHR43201:SF5">
    <property type="entry name" value="MEDIUM-CHAIN ACYL-COA LIGASE ACSF2, MITOCHONDRIAL"/>
    <property type="match status" value="1"/>
</dbReference>
<keyword evidence="7" id="KW-1185">Reference proteome</keyword>